<protein>
    <recommendedName>
        <fullName evidence="1">WGR domain-containing protein</fullName>
    </recommendedName>
</protein>
<dbReference type="PIR" id="T31148">
    <property type="entry name" value="T31148"/>
</dbReference>
<dbReference type="CDD" id="cd07996">
    <property type="entry name" value="WGR_MMR_like"/>
    <property type="match status" value="1"/>
</dbReference>
<name>O85857_NOVAR</name>
<organism evidence="2">
    <name type="scientific">Novosphingobium aromaticivorans</name>
    <name type="common">Sphingomonas aromaticivorans</name>
    <dbReference type="NCBI Taxonomy" id="48935"/>
    <lineage>
        <taxon>Bacteria</taxon>
        <taxon>Pseudomonadati</taxon>
        <taxon>Pseudomonadota</taxon>
        <taxon>Alphaproteobacteria</taxon>
        <taxon>Sphingomonadales</taxon>
        <taxon>Sphingomonadaceae</taxon>
        <taxon>Novosphingobium</taxon>
    </lineage>
</organism>
<dbReference type="Gene3D" id="2.20.140.10">
    <property type="entry name" value="WGR domain"/>
    <property type="match status" value="1"/>
</dbReference>
<feature type="domain" description="WGR" evidence="1">
    <location>
        <begin position="19"/>
        <end position="94"/>
    </location>
</feature>
<dbReference type="InterPro" id="IPR008893">
    <property type="entry name" value="WGR_domain"/>
</dbReference>
<gene>
    <name evidence="2" type="primary">orf198</name>
</gene>
<dbReference type="EMBL" id="AF079317">
    <property type="protein sequence ID" value="AAD03872.1"/>
    <property type="molecule type" value="Genomic_DNA"/>
</dbReference>
<dbReference type="AlphaFoldDB" id="O85857"/>
<sequence length="103" mass="11444">MHESSCGIYARMDTPTHGSFIWLEAVCAERNVARRYTVAVSRDLFGASIVEFAWGRIGTKGQGRAVSFADENEAARFARQLLKRRASAPKRIGVPYREVSLAP</sequence>
<geneLocation type="plasmid" evidence="2">
    <name>pNL1</name>
</geneLocation>
<dbReference type="InterPro" id="IPR049809">
    <property type="entry name" value="YehF/YfeS-like_WGR"/>
</dbReference>
<dbReference type="Pfam" id="PF05406">
    <property type="entry name" value="WGR"/>
    <property type="match status" value="1"/>
</dbReference>
<reference evidence="2" key="1">
    <citation type="journal article" date="1999" name="J. Bacteriol.">
        <title>Complete sequence of a 184-kilobase catabolic plasmid from Sphingomonas aromaticivorans F199.</title>
        <authorList>
            <person name="Romine M.F."/>
            <person name="Stillwell L.C."/>
            <person name="Wong K.-K."/>
            <person name="Thurston S.J."/>
            <person name="Sisk E.C."/>
            <person name="Sensen C."/>
            <person name="Gaasterland T."/>
            <person name="Fredrickson J.K."/>
            <person name="Saffer J.D."/>
        </authorList>
    </citation>
    <scope>NUCLEOTIDE SEQUENCE</scope>
    <source>
        <strain evidence="2">F199</strain>
        <plasmid evidence="2">pNL1</plasmid>
    </source>
</reference>
<keyword evidence="2" id="KW-0614">Plasmid</keyword>
<dbReference type="InterPro" id="IPR036930">
    <property type="entry name" value="WGR_dom_sf"/>
</dbReference>
<evidence type="ECO:0000313" key="2">
    <source>
        <dbReference type="EMBL" id="AAD03872.1"/>
    </source>
</evidence>
<proteinExistence type="predicted"/>
<dbReference type="SMART" id="SM00773">
    <property type="entry name" value="WGR"/>
    <property type="match status" value="1"/>
</dbReference>
<dbReference type="SUPFAM" id="SSF142921">
    <property type="entry name" value="WGR domain-like"/>
    <property type="match status" value="1"/>
</dbReference>
<evidence type="ECO:0000259" key="1">
    <source>
        <dbReference type="SMART" id="SM00773"/>
    </source>
</evidence>
<accession>O85857</accession>